<protein>
    <recommendedName>
        <fullName evidence="3">Phage protein</fullName>
    </recommendedName>
</protein>
<evidence type="ECO:0008006" key="3">
    <source>
        <dbReference type="Google" id="ProtNLM"/>
    </source>
</evidence>
<dbReference type="RefSeq" id="WP_109368782.1">
    <property type="nucleotide sequence ID" value="NZ_OOFM01000005.1"/>
</dbReference>
<dbReference type="EMBL" id="OOFM01000005">
    <property type="protein sequence ID" value="SPL65067.1"/>
    <property type="molecule type" value="Genomic_DNA"/>
</dbReference>
<evidence type="ECO:0000313" key="1">
    <source>
        <dbReference type="EMBL" id="SPL65067.1"/>
    </source>
</evidence>
<name>A0A2P9HLS5_9HYPH</name>
<reference evidence="2" key="1">
    <citation type="submission" date="2017-12" db="EMBL/GenBank/DDBJ databases">
        <authorList>
            <person name="Diaz M."/>
        </authorList>
    </citation>
    <scope>NUCLEOTIDE SEQUENCE [LARGE SCALE GENOMIC DNA]</scope>
    <source>
        <strain evidence="2">FI11154</strain>
    </source>
</reference>
<gene>
    <name evidence="1" type="ORF">OHAE_934</name>
</gene>
<dbReference type="AlphaFoldDB" id="A0A2P9HLS5"/>
<sequence>MTHVKTQIRNGVIEVLKALPDFASAHSASRMLRKFQSTDFPLAIVSVSENVAVSGANGTPGHRQLQRDMQISVTIGIHEETSDAEDTLDELSVLVEKTLAKPSSLGVGKLLFWRYNGSAEPTGQPTEDGLMLIQTLNFSCSVRTTDTDPTTII</sequence>
<organism evidence="1 2">
    <name type="scientific">Ochrobactrum soli</name>
    <dbReference type="NCBI Taxonomy" id="2448455"/>
    <lineage>
        <taxon>Bacteria</taxon>
        <taxon>Pseudomonadati</taxon>
        <taxon>Pseudomonadota</taxon>
        <taxon>Alphaproteobacteria</taxon>
        <taxon>Hyphomicrobiales</taxon>
        <taxon>Brucellaceae</taxon>
        <taxon>Brucella/Ochrobactrum group</taxon>
        <taxon>Ochrobactrum</taxon>
    </lineage>
</organism>
<evidence type="ECO:0000313" key="2">
    <source>
        <dbReference type="Proteomes" id="UP000246073"/>
    </source>
</evidence>
<accession>A0A2P9HLS5</accession>
<proteinExistence type="predicted"/>
<dbReference type="Proteomes" id="UP000246073">
    <property type="component" value="Unassembled WGS sequence"/>
</dbReference>